<dbReference type="InterPro" id="IPR016064">
    <property type="entry name" value="NAD/diacylglycerol_kinase_sf"/>
</dbReference>
<dbReference type="SUPFAM" id="SSF111331">
    <property type="entry name" value="NAD kinase/diacylglycerol kinase-like"/>
    <property type="match status" value="1"/>
</dbReference>
<keyword evidence="2" id="KW-0547">Nucleotide-binding</keyword>
<evidence type="ECO:0000256" key="4">
    <source>
        <dbReference type="ARBA" id="ARBA00022840"/>
    </source>
</evidence>
<dbReference type="Gene3D" id="3.40.50.10330">
    <property type="entry name" value="Probable inorganic polyphosphate/atp-NAD kinase, domain 1"/>
    <property type="match status" value="1"/>
</dbReference>
<dbReference type="GO" id="GO:0005524">
    <property type="term" value="F:ATP binding"/>
    <property type="evidence" value="ECO:0007669"/>
    <property type="project" value="UniProtKB-KW"/>
</dbReference>
<evidence type="ECO:0000313" key="6">
    <source>
        <dbReference type="EMBL" id="PWG80359.1"/>
    </source>
</evidence>
<dbReference type="GO" id="GO:0016301">
    <property type="term" value="F:kinase activity"/>
    <property type="evidence" value="ECO:0007669"/>
    <property type="project" value="UniProtKB-KW"/>
</dbReference>
<protein>
    <submittedName>
        <fullName evidence="6">Diacylglycerol kinase</fullName>
    </submittedName>
</protein>
<dbReference type="InterPro" id="IPR050187">
    <property type="entry name" value="Lipid_Phosphate_FormReg"/>
</dbReference>
<dbReference type="AlphaFoldDB" id="A0A2U2PGV6"/>
<dbReference type="OrthoDB" id="142078at2"/>
<dbReference type="RefSeq" id="WP_109416066.1">
    <property type="nucleotide sequence ID" value="NZ_QEAS01000009.1"/>
</dbReference>
<evidence type="ECO:0000256" key="2">
    <source>
        <dbReference type="ARBA" id="ARBA00022741"/>
    </source>
</evidence>
<keyword evidence="7" id="KW-1185">Reference proteome</keyword>
<feature type="domain" description="DAGKc" evidence="5">
    <location>
        <begin position="1"/>
        <end position="126"/>
    </location>
</feature>
<evidence type="ECO:0000256" key="3">
    <source>
        <dbReference type="ARBA" id="ARBA00022777"/>
    </source>
</evidence>
<dbReference type="Gene3D" id="2.60.200.40">
    <property type="match status" value="1"/>
</dbReference>
<comment type="caution">
    <text evidence="6">The sequence shown here is derived from an EMBL/GenBank/DDBJ whole genome shotgun (WGS) entry which is preliminary data.</text>
</comment>
<evidence type="ECO:0000256" key="1">
    <source>
        <dbReference type="ARBA" id="ARBA00022679"/>
    </source>
</evidence>
<keyword evidence="4" id="KW-0067">ATP-binding</keyword>
<dbReference type="PANTHER" id="PTHR12358:SF54">
    <property type="entry name" value="SPHINGOSINE KINASE RELATED PROTEIN"/>
    <property type="match status" value="1"/>
</dbReference>
<organism evidence="6 7">
    <name type="scientific">Pararcticibacter amylolyticus</name>
    <dbReference type="NCBI Taxonomy" id="2173175"/>
    <lineage>
        <taxon>Bacteria</taxon>
        <taxon>Pseudomonadati</taxon>
        <taxon>Bacteroidota</taxon>
        <taxon>Sphingobacteriia</taxon>
        <taxon>Sphingobacteriales</taxon>
        <taxon>Sphingobacteriaceae</taxon>
        <taxon>Pararcticibacter</taxon>
    </lineage>
</organism>
<dbReference type="Pfam" id="PF00781">
    <property type="entry name" value="DAGK_cat"/>
    <property type="match status" value="1"/>
</dbReference>
<name>A0A2U2PGV6_9SPHI</name>
<dbReference type="InterPro" id="IPR001206">
    <property type="entry name" value="Diacylglycerol_kinase_cat_dom"/>
</dbReference>
<reference evidence="6 7" key="1">
    <citation type="submission" date="2018-04" db="EMBL/GenBank/DDBJ databases">
        <title>Pedobacter chongqingensis sp. nov., isolated from a rottenly hemp rope.</title>
        <authorList>
            <person name="Cai Y."/>
        </authorList>
    </citation>
    <scope>NUCLEOTIDE SEQUENCE [LARGE SCALE GENOMIC DNA]</scope>
    <source>
        <strain evidence="6 7">FJ4-8</strain>
    </source>
</reference>
<accession>A0A2U2PGV6</accession>
<dbReference type="EMBL" id="QEAS01000009">
    <property type="protein sequence ID" value="PWG80359.1"/>
    <property type="molecule type" value="Genomic_DNA"/>
</dbReference>
<dbReference type="SMART" id="SM00046">
    <property type="entry name" value="DAGKc"/>
    <property type="match status" value="1"/>
</dbReference>
<dbReference type="PROSITE" id="PS50146">
    <property type="entry name" value="DAGK"/>
    <property type="match status" value="1"/>
</dbReference>
<keyword evidence="3 6" id="KW-0418">Kinase</keyword>
<dbReference type="Pfam" id="PF19279">
    <property type="entry name" value="YegS_C"/>
    <property type="match status" value="1"/>
</dbReference>
<dbReference type="PANTHER" id="PTHR12358">
    <property type="entry name" value="SPHINGOSINE KINASE"/>
    <property type="match status" value="1"/>
</dbReference>
<keyword evidence="1" id="KW-0808">Transferase</keyword>
<dbReference type="InterPro" id="IPR017438">
    <property type="entry name" value="ATP-NAD_kinase_N"/>
</dbReference>
<sequence length="298" mass="33164">MKTATLLHNPGAGDEDHDKDALLRMIESEGYICHYVPVKENGMDSLGEGTDFIIIAGGDGTVRKVAKQLLLNKTSLFHIPLTILPMGTANNIARNLGYSVNISDVIKSWAEMHVQSIDVWNIDNLPGARFFAEGFGFGVFPELMKQMEEHQGEEDKSPEEELKIALNKLTSITAGFEAIHCQIIADGKDYSGEYILVEAMNIGSIGPNLHLASVANPADETLELVLLKKEQQQTFENYLKRKINGSLIPYNAEIIKAKKLELQWHGELVHVDDELIRLKEPKTITVSIEGRKLNFMVP</sequence>
<dbReference type="Proteomes" id="UP000245647">
    <property type="component" value="Unassembled WGS sequence"/>
</dbReference>
<evidence type="ECO:0000313" key="7">
    <source>
        <dbReference type="Proteomes" id="UP000245647"/>
    </source>
</evidence>
<gene>
    <name evidence="6" type="ORF">DDR33_12175</name>
</gene>
<proteinExistence type="predicted"/>
<evidence type="ECO:0000259" key="5">
    <source>
        <dbReference type="PROSITE" id="PS50146"/>
    </source>
</evidence>
<dbReference type="InterPro" id="IPR045540">
    <property type="entry name" value="YegS/DAGK_C"/>
</dbReference>